<keyword evidence="3" id="KW-0732">Signal</keyword>
<dbReference type="STRING" id="1121937.GCA_000423125_02505"/>
<evidence type="ECO:0000256" key="1">
    <source>
        <dbReference type="ARBA" id="ARBA00007277"/>
    </source>
</evidence>
<gene>
    <name evidence="8" type="ORF">DCP75_17980</name>
</gene>
<proteinExistence type="inferred from homology"/>
<evidence type="ECO:0000256" key="3">
    <source>
        <dbReference type="ARBA" id="ARBA00022729"/>
    </source>
</evidence>
<dbReference type="Pfam" id="PF03009">
    <property type="entry name" value="GDPD"/>
    <property type="match status" value="1"/>
</dbReference>
<comment type="catalytic activity">
    <reaction evidence="6">
        <text>a sn-glycero-3-phosphodiester + H2O = an alcohol + sn-glycerol 3-phosphate + H(+)</text>
        <dbReference type="Rhea" id="RHEA:12969"/>
        <dbReference type="ChEBI" id="CHEBI:15377"/>
        <dbReference type="ChEBI" id="CHEBI:15378"/>
        <dbReference type="ChEBI" id="CHEBI:30879"/>
        <dbReference type="ChEBI" id="CHEBI:57597"/>
        <dbReference type="ChEBI" id="CHEBI:83408"/>
        <dbReference type="EC" id="3.1.4.46"/>
    </reaction>
</comment>
<evidence type="ECO:0000259" key="7">
    <source>
        <dbReference type="PROSITE" id="PS51704"/>
    </source>
</evidence>
<comment type="caution">
    <text evidence="8">The sequence shown here is derived from an EMBL/GenBank/DDBJ whole genome shotgun (WGS) entry which is preliminary data.</text>
</comment>
<evidence type="ECO:0000256" key="5">
    <source>
        <dbReference type="ARBA" id="ARBA00022801"/>
    </source>
</evidence>
<feature type="domain" description="GP-PDE" evidence="7">
    <location>
        <begin position="50"/>
        <end position="358"/>
    </location>
</feature>
<keyword evidence="5" id="KW-0378">Hydrolase</keyword>
<reference evidence="8 9" key="1">
    <citation type="journal article" date="2018" name="Nat. Biotechnol.">
        <title>A standardized bacterial taxonomy based on genome phylogeny substantially revises the tree of life.</title>
        <authorList>
            <person name="Parks D.H."/>
            <person name="Chuvochina M."/>
            <person name="Waite D.W."/>
            <person name="Rinke C."/>
            <person name="Skarshewski A."/>
            <person name="Chaumeil P.A."/>
            <person name="Hugenholtz P."/>
        </authorList>
    </citation>
    <scope>NUCLEOTIDE SEQUENCE [LARGE SCALE GENOMIC DNA]</scope>
    <source>
        <strain evidence="8">UBA9158</strain>
    </source>
</reference>
<dbReference type="PROSITE" id="PS51704">
    <property type="entry name" value="GP_PDE"/>
    <property type="match status" value="1"/>
</dbReference>
<accession>A0A3C1KSC3</accession>
<protein>
    <recommendedName>
        <fullName evidence="2">glycerophosphodiester phosphodiesterase</fullName>
        <ecNumber evidence="2">3.1.4.46</ecNumber>
    </recommendedName>
</protein>
<dbReference type="FunFam" id="3.20.20.190:FF:000009">
    <property type="entry name" value="Glycerophosphodiester phosphodiesterase, periplasmic"/>
    <property type="match status" value="1"/>
</dbReference>
<dbReference type="PANTHER" id="PTHR43620">
    <property type="entry name" value="GLYCEROPHOSPHORYL DIESTER PHOSPHODIESTERASE"/>
    <property type="match status" value="1"/>
</dbReference>
<organism evidence="8 9">
    <name type="scientific">Haliea salexigens</name>
    <dbReference type="NCBI Taxonomy" id="287487"/>
    <lineage>
        <taxon>Bacteria</taxon>
        <taxon>Pseudomonadati</taxon>
        <taxon>Pseudomonadota</taxon>
        <taxon>Gammaproteobacteria</taxon>
        <taxon>Cellvibrionales</taxon>
        <taxon>Halieaceae</taxon>
        <taxon>Haliea</taxon>
    </lineage>
</organism>
<dbReference type="SUPFAM" id="SSF51695">
    <property type="entry name" value="PLC-like phosphodiesterases"/>
    <property type="match status" value="1"/>
</dbReference>
<sequence length="368" mass="41262">MARRLRKPSVCRSRSRRTGEVTRLQRLRHLALIGAILLPWAAMTAAASSPIVIAHRGASGYLPEHTLAAKAMAHAMGADFIEQDVVLTRDGVPIVLHDIHLESTTDVALRFPDRARPDGRYYAIDFTLAEIRSLRAQERLDSDGQAVYPGRFPAHTGDFRVPTLAEEIDLISGLDRSRQRRTGLYIEFKSPRFHRREGHDIAQRVLDVLREKGYDQRSEQVFLQCFDDETLRYLRHELKTPLPLIQLIADPGWGEDSAVDYAFLQTAGGLDAVAGYADGIGPWLEQIYLGQDAQGKPVLSNLVALAHARGLQVHPYTFRADALPAGIDSFDALLQLFFLELGVDGVFTDFPDLARTFLQDHRQHRTPQ</sequence>
<dbReference type="GO" id="GO:0008889">
    <property type="term" value="F:glycerophosphodiester phosphodiesterase activity"/>
    <property type="evidence" value="ECO:0007669"/>
    <property type="project" value="UniProtKB-EC"/>
</dbReference>
<dbReference type="InterPro" id="IPR030395">
    <property type="entry name" value="GP_PDE_dom"/>
</dbReference>
<dbReference type="GO" id="GO:0006629">
    <property type="term" value="P:lipid metabolic process"/>
    <property type="evidence" value="ECO:0007669"/>
    <property type="project" value="InterPro"/>
</dbReference>
<keyword evidence="4" id="KW-0319">Glycerol metabolism</keyword>
<comment type="similarity">
    <text evidence="1">Belongs to the glycerophosphoryl diester phosphodiesterase family.</text>
</comment>
<dbReference type="PANTHER" id="PTHR43620:SF7">
    <property type="entry name" value="GLYCEROPHOSPHODIESTER PHOSPHODIESTERASE GDPD5-RELATED"/>
    <property type="match status" value="1"/>
</dbReference>
<dbReference type="InterPro" id="IPR017946">
    <property type="entry name" value="PLC-like_Pdiesterase_TIM-brl"/>
</dbReference>
<dbReference type="NCBIfam" id="NF008354">
    <property type="entry name" value="PRK11143.1"/>
    <property type="match status" value="1"/>
</dbReference>
<evidence type="ECO:0000313" key="9">
    <source>
        <dbReference type="Proteomes" id="UP000259273"/>
    </source>
</evidence>
<evidence type="ECO:0000256" key="2">
    <source>
        <dbReference type="ARBA" id="ARBA00012247"/>
    </source>
</evidence>
<evidence type="ECO:0000313" key="8">
    <source>
        <dbReference type="EMBL" id="HAN29575.1"/>
    </source>
</evidence>
<dbReference type="AlphaFoldDB" id="A0A3C1KSC3"/>
<evidence type="ECO:0000256" key="4">
    <source>
        <dbReference type="ARBA" id="ARBA00022798"/>
    </source>
</evidence>
<dbReference type="Proteomes" id="UP000259273">
    <property type="component" value="Unassembled WGS sequence"/>
</dbReference>
<dbReference type="Gene3D" id="3.20.20.190">
    <property type="entry name" value="Phosphatidylinositol (PI) phosphodiesterase"/>
    <property type="match status" value="1"/>
</dbReference>
<name>A0A3C1KSC3_9GAMM</name>
<dbReference type="EC" id="3.1.4.46" evidence="2"/>
<evidence type="ECO:0000256" key="6">
    <source>
        <dbReference type="ARBA" id="ARBA00047512"/>
    </source>
</evidence>
<dbReference type="EMBL" id="DMND01000241">
    <property type="protein sequence ID" value="HAN29575.1"/>
    <property type="molecule type" value="Genomic_DNA"/>
</dbReference>
<dbReference type="GO" id="GO:0006071">
    <property type="term" value="P:glycerol metabolic process"/>
    <property type="evidence" value="ECO:0007669"/>
    <property type="project" value="UniProtKB-KW"/>
</dbReference>
<dbReference type="GO" id="GO:0042597">
    <property type="term" value="C:periplasmic space"/>
    <property type="evidence" value="ECO:0007669"/>
    <property type="project" value="TreeGrafter"/>
</dbReference>